<organism evidence="2 3">
    <name type="scientific">Sphingobium chlorophenolicum</name>
    <dbReference type="NCBI Taxonomy" id="46429"/>
    <lineage>
        <taxon>Bacteria</taxon>
        <taxon>Pseudomonadati</taxon>
        <taxon>Pseudomonadota</taxon>
        <taxon>Alphaproteobacteria</taxon>
        <taxon>Sphingomonadales</taxon>
        <taxon>Sphingomonadaceae</taxon>
        <taxon>Sphingobium</taxon>
    </lineage>
</organism>
<comment type="caution">
    <text evidence="2">The sequence shown here is derived from an EMBL/GenBank/DDBJ whole genome shotgun (WGS) entry which is preliminary data.</text>
</comment>
<accession>A0A081RBB6</accession>
<evidence type="ECO:0000313" key="2">
    <source>
        <dbReference type="EMBL" id="KEQ52489.1"/>
    </source>
</evidence>
<proteinExistence type="predicted"/>
<dbReference type="PATRIC" id="fig|46429.4.peg.3186"/>
<dbReference type="AlphaFoldDB" id="A0A081RBB6"/>
<dbReference type="OrthoDB" id="7594653at2"/>
<keyword evidence="1" id="KW-0732">Signal</keyword>
<dbReference type="EMBL" id="JFHR01000041">
    <property type="protein sequence ID" value="KEQ52489.1"/>
    <property type="molecule type" value="Genomic_DNA"/>
</dbReference>
<name>A0A081RBB6_SPHCR</name>
<reference evidence="2 3" key="1">
    <citation type="submission" date="2014-02" db="EMBL/GenBank/DDBJ databases">
        <title>Whole genome sequence of Sphingobium chlorophenolicum NBRC 16172.</title>
        <authorList>
            <person name="Gan H.M."/>
            <person name="Gan H.Y."/>
            <person name="Chew T.H."/>
            <person name="Savka M.A."/>
        </authorList>
    </citation>
    <scope>NUCLEOTIDE SEQUENCE [LARGE SCALE GENOMIC DNA]</scope>
    <source>
        <strain evidence="2 3">NBRC 16172</strain>
    </source>
</reference>
<protein>
    <submittedName>
        <fullName evidence="2">Uncharacterized protein</fullName>
    </submittedName>
</protein>
<evidence type="ECO:0000313" key="3">
    <source>
        <dbReference type="Proteomes" id="UP000028411"/>
    </source>
</evidence>
<dbReference type="Proteomes" id="UP000028411">
    <property type="component" value="Unassembled WGS sequence"/>
</dbReference>
<gene>
    <name evidence="2" type="ORF">BV95_03205</name>
</gene>
<sequence>MKLARPIIGAVVVGLALCGSKPAFAKAQSLKEINKIRSITVQFGDCVMKHNAALGRAVVLSNLSNDVILHSASRLIDGNCLNRTDAGMGAQMTFTGDQFRYALAGALVRMDYPVRRHFDFTSVPPLVHAIPKPIDPSLKKGSRKAAKAEEEYAKDQAFLFLSRFGECVARRNPDRTQGLLLADIGTVEERAAFNELSAPLGECLGDGQMSFGREMLRGSLALNFYRLAGAPLDARVVTLKVDN</sequence>
<feature type="signal peptide" evidence="1">
    <location>
        <begin position="1"/>
        <end position="25"/>
    </location>
</feature>
<feature type="chain" id="PRO_5001763107" evidence="1">
    <location>
        <begin position="26"/>
        <end position="243"/>
    </location>
</feature>
<dbReference type="eggNOG" id="ENOG5031C83">
    <property type="taxonomic scope" value="Bacteria"/>
</dbReference>
<evidence type="ECO:0000256" key="1">
    <source>
        <dbReference type="SAM" id="SignalP"/>
    </source>
</evidence>
<dbReference type="RefSeq" id="WP_037454035.1">
    <property type="nucleotide sequence ID" value="NZ_JFHR01000041.1"/>
</dbReference>